<dbReference type="InterPro" id="IPR027417">
    <property type="entry name" value="P-loop_NTPase"/>
</dbReference>
<dbReference type="SUPFAM" id="SSF52540">
    <property type="entry name" value="P-loop containing nucleoside triphosphate hydrolases"/>
    <property type="match status" value="1"/>
</dbReference>
<name>A0A1R2B4V5_9CILI</name>
<dbReference type="GO" id="GO:0003924">
    <property type="term" value="F:GTPase activity"/>
    <property type="evidence" value="ECO:0007669"/>
    <property type="project" value="InterPro"/>
</dbReference>
<dbReference type="SMART" id="SM00174">
    <property type="entry name" value="RHO"/>
    <property type="match status" value="1"/>
</dbReference>
<proteinExistence type="predicted"/>
<evidence type="ECO:0000256" key="1">
    <source>
        <dbReference type="ARBA" id="ARBA00022741"/>
    </source>
</evidence>
<organism evidence="2 3">
    <name type="scientific">Stentor coeruleus</name>
    <dbReference type="NCBI Taxonomy" id="5963"/>
    <lineage>
        <taxon>Eukaryota</taxon>
        <taxon>Sar</taxon>
        <taxon>Alveolata</taxon>
        <taxon>Ciliophora</taxon>
        <taxon>Postciliodesmatophora</taxon>
        <taxon>Heterotrichea</taxon>
        <taxon>Heterotrichida</taxon>
        <taxon>Stentoridae</taxon>
        <taxon>Stentor</taxon>
    </lineage>
</organism>
<dbReference type="InterPro" id="IPR001806">
    <property type="entry name" value="Small_GTPase"/>
</dbReference>
<dbReference type="SMART" id="SM00175">
    <property type="entry name" value="RAB"/>
    <property type="match status" value="1"/>
</dbReference>
<sequence>MGMSGVGKTSLVKYYLTNEINLNHEQSLGCNLISLNVQYGETNYQLLVMDALADSDLNLSCRLRSIQNTEILAIVFDLGNEETWNDVRKKIKIIKDNFYSHNNLILVGNKSDVEVKIEDSVVKQLIDECQDYKIEYFKVSAKTGENVNKIFTRSLELGYYFSKLRWDKIKIILFAYKYSLPVEDNMSMSWINLCEALPNMLKKKRKSCYSLSLLPSEIMKRLIVYV</sequence>
<gene>
    <name evidence="2" type="ORF">SteCoe_29908</name>
</gene>
<evidence type="ECO:0000313" key="2">
    <source>
        <dbReference type="EMBL" id="OMJ71787.1"/>
    </source>
</evidence>
<keyword evidence="3" id="KW-1185">Reference proteome</keyword>
<dbReference type="PANTHER" id="PTHR47978">
    <property type="match status" value="1"/>
</dbReference>
<comment type="caution">
    <text evidence="2">The sequence shown here is derived from an EMBL/GenBank/DDBJ whole genome shotgun (WGS) entry which is preliminary data.</text>
</comment>
<dbReference type="EMBL" id="MPUH01000956">
    <property type="protein sequence ID" value="OMJ71787.1"/>
    <property type="molecule type" value="Genomic_DNA"/>
</dbReference>
<keyword evidence="1" id="KW-0547">Nucleotide-binding</keyword>
<reference evidence="2 3" key="1">
    <citation type="submission" date="2016-11" db="EMBL/GenBank/DDBJ databases">
        <title>The macronuclear genome of Stentor coeruleus: a giant cell with tiny introns.</title>
        <authorList>
            <person name="Slabodnick M."/>
            <person name="Ruby J.G."/>
            <person name="Reiff S.B."/>
            <person name="Swart E.C."/>
            <person name="Gosai S."/>
            <person name="Prabakaran S."/>
            <person name="Witkowska E."/>
            <person name="Larue G.E."/>
            <person name="Fisher S."/>
            <person name="Freeman R.M."/>
            <person name="Gunawardena J."/>
            <person name="Chu W."/>
            <person name="Stover N.A."/>
            <person name="Gregory B.D."/>
            <person name="Nowacki M."/>
            <person name="Derisi J."/>
            <person name="Roy S.W."/>
            <person name="Marshall W.F."/>
            <person name="Sood P."/>
        </authorList>
    </citation>
    <scope>NUCLEOTIDE SEQUENCE [LARGE SCALE GENOMIC DNA]</scope>
    <source>
        <strain evidence="2">WM001</strain>
    </source>
</reference>
<dbReference type="AlphaFoldDB" id="A0A1R2B4V5"/>
<accession>A0A1R2B4V5</accession>
<dbReference type="PROSITE" id="PS51419">
    <property type="entry name" value="RAB"/>
    <property type="match status" value="1"/>
</dbReference>
<dbReference type="Pfam" id="PF00071">
    <property type="entry name" value="Ras"/>
    <property type="match status" value="1"/>
</dbReference>
<dbReference type="GO" id="GO:0005525">
    <property type="term" value="F:GTP binding"/>
    <property type="evidence" value="ECO:0007669"/>
    <property type="project" value="InterPro"/>
</dbReference>
<dbReference type="Proteomes" id="UP000187209">
    <property type="component" value="Unassembled WGS sequence"/>
</dbReference>
<evidence type="ECO:0000313" key="3">
    <source>
        <dbReference type="Proteomes" id="UP000187209"/>
    </source>
</evidence>
<dbReference type="OrthoDB" id="321900at2759"/>
<dbReference type="Gene3D" id="3.40.50.300">
    <property type="entry name" value="P-loop containing nucleotide triphosphate hydrolases"/>
    <property type="match status" value="1"/>
</dbReference>
<protein>
    <submittedName>
        <fullName evidence="2">Uncharacterized protein</fullName>
    </submittedName>
</protein>